<gene>
    <name evidence="2" type="ORF">METZ01_LOCUS486957</name>
</gene>
<organism evidence="2">
    <name type="scientific">marine metagenome</name>
    <dbReference type="NCBI Taxonomy" id="408172"/>
    <lineage>
        <taxon>unclassified sequences</taxon>
        <taxon>metagenomes</taxon>
        <taxon>ecological metagenomes</taxon>
    </lineage>
</organism>
<feature type="region of interest" description="Disordered" evidence="1">
    <location>
        <begin position="37"/>
        <end position="56"/>
    </location>
</feature>
<accession>A0A383CPY0</accession>
<name>A0A383CPY0_9ZZZZ</name>
<sequence length="56" mass="6418">MSNSVLFFTYLMHRKKLITILLFGLFLFSCGGKSQGTNATPDQVSYQQTENEDNPW</sequence>
<dbReference type="EMBL" id="UINC01210577">
    <property type="protein sequence ID" value="SVE34103.1"/>
    <property type="molecule type" value="Genomic_DNA"/>
</dbReference>
<feature type="compositionally biased region" description="Polar residues" evidence="1">
    <location>
        <begin position="37"/>
        <end position="49"/>
    </location>
</feature>
<proteinExistence type="predicted"/>
<reference evidence="2" key="1">
    <citation type="submission" date="2018-05" db="EMBL/GenBank/DDBJ databases">
        <authorList>
            <person name="Lanie J.A."/>
            <person name="Ng W.-L."/>
            <person name="Kazmierczak K.M."/>
            <person name="Andrzejewski T.M."/>
            <person name="Davidsen T.M."/>
            <person name="Wayne K.J."/>
            <person name="Tettelin H."/>
            <person name="Glass J.I."/>
            <person name="Rusch D."/>
            <person name="Podicherti R."/>
            <person name="Tsui H.-C.T."/>
            <person name="Winkler M.E."/>
        </authorList>
    </citation>
    <scope>NUCLEOTIDE SEQUENCE</scope>
</reference>
<dbReference type="AlphaFoldDB" id="A0A383CPY0"/>
<feature type="non-terminal residue" evidence="2">
    <location>
        <position position="56"/>
    </location>
</feature>
<evidence type="ECO:0000256" key="1">
    <source>
        <dbReference type="SAM" id="MobiDB-lite"/>
    </source>
</evidence>
<evidence type="ECO:0000313" key="2">
    <source>
        <dbReference type="EMBL" id="SVE34103.1"/>
    </source>
</evidence>
<protein>
    <submittedName>
        <fullName evidence="2">Uncharacterized protein</fullName>
    </submittedName>
</protein>